<sequence length="92" mass="10417">MIGVRRIRGKQGGRKEKENRKTGLLFVHIPLFLPVRKVELRQRINICQNKVIILVVVHAAQQGQTFSLANLGYSLGGFFFPAKKNKILAHPI</sequence>
<accession>A0A314YMG8</accession>
<organism evidence="1 2">
    <name type="scientific">Prunus yedoensis var. nudiflora</name>
    <dbReference type="NCBI Taxonomy" id="2094558"/>
    <lineage>
        <taxon>Eukaryota</taxon>
        <taxon>Viridiplantae</taxon>
        <taxon>Streptophyta</taxon>
        <taxon>Embryophyta</taxon>
        <taxon>Tracheophyta</taxon>
        <taxon>Spermatophyta</taxon>
        <taxon>Magnoliopsida</taxon>
        <taxon>eudicotyledons</taxon>
        <taxon>Gunneridae</taxon>
        <taxon>Pentapetalae</taxon>
        <taxon>rosids</taxon>
        <taxon>fabids</taxon>
        <taxon>Rosales</taxon>
        <taxon>Rosaceae</taxon>
        <taxon>Amygdaloideae</taxon>
        <taxon>Amygdaleae</taxon>
        <taxon>Prunus</taxon>
    </lineage>
</organism>
<proteinExistence type="predicted"/>
<evidence type="ECO:0000313" key="1">
    <source>
        <dbReference type="EMBL" id="PQQ06719.1"/>
    </source>
</evidence>
<gene>
    <name evidence="1" type="ORF">Pyn_40873</name>
</gene>
<comment type="caution">
    <text evidence="1">The sequence shown here is derived from an EMBL/GenBank/DDBJ whole genome shotgun (WGS) entry which is preliminary data.</text>
</comment>
<dbReference type="Proteomes" id="UP000250321">
    <property type="component" value="Unassembled WGS sequence"/>
</dbReference>
<dbReference type="EMBL" id="PJQY01000945">
    <property type="protein sequence ID" value="PQQ06719.1"/>
    <property type="molecule type" value="Genomic_DNA"/>
</dbReference>
<dbReference type="AlphaFoldDB" id="A0A314YMG8"/>
<keyword evidence="2" id="KW-1185">Reference proteome</keyword>
<evidence type="ECO:0000313" key="2">
    <source>
        <dbReference type="Proteomes" id="UP000250321"/>
    </source>
</evidence>
<protein>
    <submittedName>
        <fullName evidence="1">Uncharacterized protein</fullName>
    </submittedName>
</protein>
<name>A0A314YMG8_PRUYE</name>
<reference evidence="1 2" key="1">
    <citation type="submission" date="2018-02" db="EMBL/GenBank/DDBJ databases">
        <title>Draft genome of wild Prunus yedoensis var. nudiflora.</title>
        <authorList>
            <person name="Baek S."/>
            <person name="Kim J.-H."/>
            <person name="Choi K."/>
            <person name="Kim G.-B."/>
            <person name="Cho A."/>
            <person name="Jang H."/>
            <person name="Shin C.-H."/>
            <person name="Yu H.-J."/>
            <person name="Mun J.-H."/>
        </authorList>
    </citation>
    <scope>NUCLEOTIDE SEQUENCE [LARGE SCALE GENOMIC DNA]</scope>
    <source>
        <strain evidence="2">cv. Jeju island</strain>
        <tissue evidence="1">Leaf</tissue>
    </source>
</reference>